<comment type="caution">
    <text evidence="2">The sequence shown here is derived from an EMBL/GenBank/DDBJ whole genome shotgun (WGS) entry which is preliminary data.</text>
</comment>
<accession>A0A7W6HCM8</accession>
<organism evidence="2 3">
    <name type="scientific">Aurantimonas endophytica</name>
    <dbReference type="NCBI Taxonomy" id="1522175"/>
    <lineage>
        <taxon>Bacteria</taxon>
        <taxon>Pseudomonadati</taxon>
        <taxon>Pseudomonadota</taxon>
        <taxon>Alphaproteobacteria</taxon>
        <taxon>Hyphomicrobiales</taxon>
        <taxon>Aurantimonadaceae</taxon>
        <taxon>Aurantimonas</taxon>
    </lineage>
</organism>
<protein>
    <submittedName>
        <fullName evidence="2">Ornithine cyclodeaminase</fullName>
        <ecNumber evidence="2">4.3.1.12</ecNumber>
    </submittedName>
</protein>
<dbReference type="EC" id="4.3.1.12" evidence="2"/>
<evidence type="ECO:0000256" key="1">
    <source>
        <dbReference type="ARBA" id="ARBA00008903"/>
    </source>
</evidence>
<evidence type="ECO:0000313" key="3">
    <source>
        <dbReference type="Proteomes" id="UP000588647"/>
    </source>
</evidence>
<reference evidence="2 3" key="1">
    <citation type="submission" date="2020-08" db="EMBL/GenBank/DDBJ databases">
        <title>Genomic Encyclopedia of Type Strains, Phase IV (KMG-IV): sequencing the most valuable type-strain genomes for metagenomic binning, comparative biology and taxonomic classification.</title>
        <authorList>
            <person name="Goeker M."/>
        </authorList>
    </citation>
    <scope>NUCLEOTIDE SEQUENCE [LARGE SCALE GENOMIC DNA]</scope>
    <source>
        <strain evidence="2 3">DSM 103570</strain>
    </source>
</reference>
<keyword evidence="3" id="KW-1185">Reference proteome</keyword>
<dbReference type="GO" id="GO:0008473">
    <property type="term" value="F:ornithine cyclodeaminase activity"/>
    <property type="evidence" value="ECO:0007669"/>
    <property type="project" value="UniProtKB-EC"/>
</dbReference>
<gene>
    <name evidence="2" type="ORF">GGR03_001682</name>
</gene>
<evidence type="ECO:0000313" key="2">
    <source>
        <dbReference type="EMBL" id="MBB4002607.1"/>
    </source>
</evidence>
<dbReference type="Gene3D" id="3.30.1780.10">
    <property type="entry name" value="ornithine cyclodeaminase, domain 1"/>
    <property type="match status" value="1"/>
</dbReference>
<dbReference type="GO" id="GO:0005737">
    <property type="term" value="C:cytoplasm"/>
    <property type="evidence" value="ECO:0007669"/>
    <property type="project" value="TreeGrafter"/>
</dbReference>
<dbReference type="InterPro" id="IPR003462">
    <property type="entry name" value="ODC_Mu_crystall"/>
</dbReference>
<comment type="similarity">
    <text evidence="1">Belongs to the ornithine cyclodeaminase/mu-crystallin family.</text>
</comment>
<sequence>MDAVRKSFVDLHEGRCRLLPVVREGLSNRLGTFGVKSAEYDSLGLVGLKAGGYWPGNTGNDTRLTNHQSTTLLFDATSGLALASVEANWLTEARTAAAGAVAMDVLARKDAETLGIFGTGMQARSQIEAALLARQFTTIRICGRNPATAKALAEAIRETHPGIEVLVADAEETVRGSDVLITVTPSKEALFPPEWVPDGQHINAMGADTVGKRELPRTLLGRARLFHDDLGQSEILGEFQGYKDHAEKSVSIGSVLANTFVFSRDERDVTIFDGTGVAVQDIAVSWVAYKAA</sequence>
<name>A0A7W6HCM8_9HYPH</name>
<dbReference type="PIRSF" id="PIRSF001439">
    <property type="entry name" value="CryM"/>
    <property type="match status" value="1"/>
</dbReference>
<dbReference type="PANTHER" id="PTHR13812:SF19">
    <property type="entry name" value="KETIMINE REDUCTASE MU-CRYSTALLIN"/>
    <property type="match status" value="1"/>
</dbReference>
<dbReference type="Proteomes" id="UP000588647">
    <property type="component" value="Unassembled WGS sequence"/>
</dbReference>
<dbReference type="PANTHER" id="PTHR13812">
    <property type="entry name" value="KETIMINE REDUCTASE MU-CRYSTALLIN"/>
    <property type="match status" value="1"/>
</dbReference>
<dbReference type="Gene3D" id="3.40.50.720">
    <property type="entry name" value="NAD(P)-binding Rossmann-like Domain"/>
    <property type="match status" value="1"/>
</dbReference>
<dbReference type="InterPro" id="IPR023401">
    <property type="entry name" value="ODC_N"/>
</dbReference>
<keyword evidence="2" id="KW-0456">Lyase</keyword>
<dbReference type="Pfam" id="PF02423">
    <property type="entry name" value="OCD_Mu_crystall"/>
    <property type="match status" value="1"/>
</dbReference>
<dbReference type="AlphaFoldDB" id="A0A7W6HCM8"/>
<dbReference type="SUPFAM" id="SSF51735">
    <property type="entry name" value="NAD(P)-binding Rossmann-fold domains"/>
    <property type="match status" value="1"/>
</dbReference>
<dbReference type="EMBL" id="JACIEM010000002">
    <property type="protein sequence ID" value="MBB4002607.1"/>
    <property type="molecule type" value="Genomic_DNA"/>
</dbReference>
<proteinExistence type="inferred from homology"/>
<dbReference type="InterPro" id="IPR036291">
    <property type="entry name" value="NAD(P)-bd_dom_sf"/>
</dbReference>